<dbReference type="Proteomes" id="UP000192247">
    <property type="component" value="Unassembled WGS sequence"/>
</dbReference>
<dbReference type="AlphaFoldDB" id="A0A1V9X3M5"/>
<name>A0A1V9X3M5_9ACAR</name>
<proteinExistence type="predicted"/>
<accession>A0A1V9X3M5</accession>
<comment type="caution">
    <text evidence="1">The sequence shown here is derived from an EMBL/GenBank/DDBJ whole genome shotgun (WGS) entry which is preliminary data.</text>
</comment>
<dbReference type="EMBL" id="MNPL01027001">
    <property type="protein sequence ID" value="OQR67872.1"/>
    <property type="molecule type" value="Genomic_DNA"/>
</dbReference>
<organism evidence="1 2">
    <name type="scientific">Tropilaelaps mercedesae</name>
    <dbReference type="NCBI Taxonomy" id="418985"/>
    <lineage>
        <taxon>Eukaryota</taxon>
        <taxon>Metazoa</taxon>
        <taxon>Ecdysozoa</taxon>
        <taxon>Arthropoda</taxon>
        <taxon>Chelicerata</taxon>
        <taxon>Arachnida</taxon>
        <taxon>Acari</taxon>
        <taxon>Parasitiformes</taxon>
        <taxon>Mesostigmata</taxon>
        <taxon>Gamasina</taxon>
        <taxon>Dermanyssoidea</taxon>
        <taxon>Laelapidae</taxon>
        <taxon>Tropilaelaps</taxon>
    </lineage>
</organism>
<evidence type="ECO:0000313" key="1">
    <source>
        <dbReference type="EMBL" id="OQR67872.1"/>
    </source>
</evidence>
<keyword evidence="2" id="KW-1185">Reference proteome</keyword>
<sequence>MTVSFVTKFDEATMSSLAAIVRSVRSYYQPNDGAIIRTAQLFDLMQSVLYPDIMGVAQQCFQC</sequence>
<protein>
    <submittedName>
        <fullName evidence="1">Uncharacterized protein</fullName>
    </submittedName>
</protein>
<evidence type="ECO:0000313" key="2">
    <source>
        <dbReference type="Proteomes" id="UP000192247"/>
    </source>
</evidence>
<gene>
    <name evidence="1" type="ORF">BIW11_04674</name>
</gene>
<dbReference type="InParanoid" id="A0A1V9X3M5"/>
<reference evidence="1 2" key="1">
    <citation type="journal article" date="2017" name="Gigascience">
        <title>Draft genome of the honey bee ectoparasitic mite, Tropilaelaps mercedesae, is shaped by the parasitic life history.</title>
        <authorList>
            <person name="Dong X."/>
            <person name="Armstrong S.D."/>
            <person name="Xia D."/>
            <person name="Makepeace B.L."/>
            <person name="Darby A.C."/>
            <person name="Kadowaki T."/>
        </authorList>
    </citation>
    <scope>NUCLEOTIDE SEQUENCE [LARGE SCALE GENOMIC DNA]</scope>
    <source>
        <strain evidence="1">Wuxi-XJTLU</strain>
    </source>
</reference>